<feature type="compositionally biased region" description="Low complexity" evidence="1">
    <location>
        <begin position="636"/>
        <end position="653"/>
    </location>
</feature>
<evidence type="ECO:0000313" key="3">
    <source>
        <dbReference type="Proteomes" id="UP001303115"/>
    </source>
</evidence>
<keyword evidence="3" id="KW-1185">Reference proteome</keyword>
<dbReference type="Gene3D" id="3.80.10.10">
    <property type="entry name" value="Ribonuclease Inhibitor"/>
    <property type="match status" value="1"/>
</dbReference>
<feature type="compositionally biased region" description="Low complexity" evidence="1">
    <location>
        <begin position="819"/>
        <end position="834"/>
    </location>
</feature>
<gene>
    <name evidence="2" type="ORF">C8A01DRAFT_44252</name>
</gene>
<evidence type="ECO:0008006" key="4">
    <source>
        <dbReference type="Google" id="ProtNLM"/>
    </source>
</evidence>
<comment type="caution">
    <text evidence="2">The sequence shown here is derived from an EMBL/GenBank/DDBJ whole genome shotgun (WGS) entry which is preliminary data.</text>
</comment>
<dbReference type="AlphaFoldDB" id="A0AAN6SUM9"/>
<reference evidence="3" key="1">
    <citation type="journal article" date="2023" name="Mol. Phylogenet. Evol.">
        <title>Genome-scale phylogeny and comparative genomics of the fungal order Sordariales.</title>
        <authorList>
            <person name="Hensen N."/>
            <person name="Bonometti L."/>
            <person name="Westerberg I."/>
            <person name="Brannstrom I.O."/>
            <person name="Guillou S."/>
            <person name="Cros-Aarteil S."/>
            <person name="Calhoun S."/>
            <person name="Haridas S."/>
            <person name="Kuo A."/>
            <person name="Mondo S."/>
            <person name="Pangilinan J."/>
            <person name="Riley R."/>
            <person name="LaButti K."/>
            <person name="Andreopoulos B."/>
            <person name="Lipzen A."/>
            <person name="Chen C."/>
            <person name="Yan M."/>
            <person name="Daum C."/>
            <person name="Ng V."/>
            <person name="Clum A."/>
            <person name="Steindorff A."/>
            <person name="Ohm R.A."/>
            <person name="Martin F."/>
            <person name="Silar P."/>
            <person name="Natvig D.O."/>
            <person name="Lalanne C."/>
            <person name="Gautier V."/>
            <person name="Ament-Velasquez S.L."/>
            <person name="Kruys A."/>
            <person name="Hutchinson M.I."/>
            <person name="Powell A.J."/>
            <person name="Barry K."/>
            <person name="Miller A.N."/>
            <person name="Grigoriev I.V."/>
            <person name="Debuchy R."/>
            <person name="Gladieux P."/>
            <person name="Hiltunen Thoren M."/>
            <person name="Johannesson H."/>
        </authorList>
    </citation>
    <scope>NUCLEOTIDE SEQUENCE [LARGE SCALE GENOMIC DNA]</scope>
    <source>
        <strain evidence="3">CBS 284.82</strain>
    </source>
</reference>
<evidence type="ECO:0000313" key="2">
    <source>
        <dbReference type="EMBL" id="KAK4042756.1"/>
    </source>
</evidence>
<proteinExistence type="predicted"/>
<name>A0AAN6SUM9_9PEZI</name>
<feature type="region of interest" description="Disordered" evidence="1">
    <location>
        <begin position="620"/>
        <end position="695"/>
    </location>
</feature>
<dbReference type="EMBL" id="MU854336">
    <property type="protein sequence ID" value="KAK4042756.1"/>
    <property type="molecule type" value="Genomic_DNA"/>
</dbReference>
<dbReference type="SUPFAM" id="SSF52047">
    <property type="entry name" value="RNI-like"/>
    <property type="match status" value="1"/>
</dbReference>
<feature type="compositionally biased region" description="Low complexity" evidence="1">
    <location>
        <begin position="716"/>
        <end position="732"/>
    </location>
</feature>
<feature type="compositionally biased region" description="Pro residues" evidence="1">
    <location>
        <begin position="654"/>
        <end position="664"/>
    </location>
</feature>
<protein>
    <recommendedName>
        <fullName evidence="4">F-box domain-containing protein</fullName>
    </recommendedName>
</protein>
<evidence type="ECO:0000256" key="1">
    <source>
        <dbReference type="SAM" id="MobiDB-lite"/>
    </source>
</evidence>
<feature type="region of interest" description="Disordered" evidence="1">
    <location>
        <begin position="817"/>
        <end position="844"/>
    </location>
</feature>
<feature type="region of interest" description="Disordered" evidence="1">
    <location>
        <begin position="716"/>
        <end position="755"/>
    </location>
</feature>
<dbReference type="Proteomes" id="UP001303115">
    <property type="component" value="Unassembled WGS sequence"/>
</dbReference>
<sequence length="911" mass="98929">MEHTGRIADSNGLVADLPSYQDATTRPDWLALVAPYLSVREYARLCLVSRRFYDEFAPHPKWLLRFVEHAAGVRTATRSNFVRSCDTRPFFAGADDAVSQHAGAGGTIALSAVLFSITCNFRRLRCIFLDGHPHLEPEPIVSSLTSDRLPPFEPPLLLSIARCQVDLPSSFFATPYLRNLVYLDVSDMPGSLKYALAQRTLSPANLPALRILKAQGREMDTVTATLLFKAFWEQLWSVDLSQNKFTDDVLNDMHQFSFPSLTSRGDYFAIEGRLSYCEGGSTSFGKFYAVSDSEWSATFSHPHRHAADAPPYFPPAEDGSRPTITPRLNGRVKIRSDSPDAIKAIFSGNAGSHGPSLESVQGLDICRGHQGITHLYLNGNNISAAGLARMIRSSPGQLQRLECDSISFKLPEAAPPSWLSRARLSGTLGWAHVFRPVFSANLQVLRIHHSLVTQLLSLELDGLSPLANLWVAETQLLPRAELAYPEAFVPDMNPRLQSLVLTRIPRYSAGPLVDKLIGFLKLASVQERAIQDVRTAGRHGPVTLLGLRHIRLEFEPDPREELGNDSDSGFDFDAAAVMDDAAGGFSFFGESAWSSLNSTAAKPSSAAAAAVEKLTLVPAPHNVSRPGLEQQPDPEPSNSNTSSSSTSSTTPQSARPPPQSPHPPAYSHANPTPSTETPASPGETETQPDTEARQHHTWTWNALQQSAQVWIGSCSAADSTSSTSSTDSTDSARSGKGKRTAQGKEISNSNETSAAAAAATVVQEYTRLVRTYPRLCSDPVPASPCHVAAGVPRGEYLFSAAWGSILCPPPVSGAADTRNNSFGGSSSGHGSKNSRTGLRKPTRTELRGMRDVVAAIKAYRKQTRGAYDAAKKEAQDKGEEVKLGEPHFHWGGRLEVEVDGGGVYHQSRYWR</sequence>
<accession>A0AAN6SUM9</accession>
<organism evidence="2 3">
    <name type="scientific">Parachaetomium inaequale</name>
    <dbReference type="NCBI Taxonomy" id="2588326"/>
    <lineage>
        <taxon>Eukaryota</taxon>
        <taxon>Fungi</taxon>
        <taxon>Dikarya</taxon>
        <taxon>Ascomycota</taxon>
        <taxon>Pezizomycotina</taxon>
        <taxon>Sordariomycetes</taxon>
        <taxon>Sordariomycetidae</taxon>
        <taxon>Sordariales</taxon>
        <taxon>Chaetomiaceae</taxon>
        <taxon>Parachaetomium</taxon>
    </lineage>
</organism>
<feature type="compositionally biased region" description="Polar residues" evidence="1">
    <location>
        <begin position="669"/>
        <end position="689"/>
    </location>
</feature>
<dbReference type="InterPro" id="IPR032675">
    <property type="entry name" value="LRR_dom_sf"/>
</dbReference>